<proteinExistence type="predicted"/>
<keyword evidence="2" id="KW-0812">Transmembrane</keyword>
<feature type="region of interest" description="Disordered" evidence="1">
    <location>
        <begin position="53"/>
        <end position="112"/>
    </location>
</feature>
<name>A0A8E0VLU6_9TREM</name>
<dbReference type="SUPFAM" id="SSF47954">
    <property type="entry name" value="Cyclin-like"/>
    <property type="match status" value="1"/>
</dbReference>
<dbReference type="OrthoDB" id="5353095at2759"/>
<reference evidence="3" key="1">
    <citation type="submission" date="2019-05" db="EMBL/GenBank/DDBJ databases">
        <title>Annotation for the trematode Fasciolopsis buski.</title>
        <authorList>
            <person name="Choi Y.-J."/>
        </authorList>
    </citation>
    <scope>NUCLEOTIDE SEQUENCE</scope>
    <source>
        <strain evidence="3">HT</strain>
        <tissue evidence="3">Whole worm</tissue>
    </source>
</reference>
<keyword evidence="4" id="KW-1185">Reference proteome</keyword>
<dbReference type="EMBL" id="LUCM01005240">
    <property type="protein sequence ID" value="KAA0193125.1"/>
    <property type="molecule type" value="Genomic_DNA"/>
</dbReference>
<evidence type="ECO:0000256" key="2">
    <source>
        <dbReference type="SAM" id="Phobius"/>
    </source>
</evidence>
<keyword evidence="2" id="KW-0472">Membrane</keyword>
<evidence type="ECO:0000313" key="4">
    <source>
        <dbReference type="Proteomes" id="UP000728185"/>
    </source>
</evidence>
<dbReference type="Proteomes" id="UP000728185">
    <property type="component" value="Unassembled WGS sequence"/>
</dbReference>
<dbReference type="GO" id="GO:0051726">
    <property type="term" value="P:regulation of cell cycle"/>
    <property type="evidence" value="ECO:0007669"/>
    <property type="project" value="InterPro"/>
</dbReference>
<dbReference type="InterPro" id="IPR012388">
    <property type="entry name" value="CABLES1/2"/>
</dbReference>
<organism evidence="3 4">
    <name type="scientific">Fasciolopsis buskii</name>
    <dbReference type="NCBI Taxonomy" id="27845"/>
    <lineage>
        <taxon>Eukaryota</taxon>
        <taxon>Metazoa</taxon>
        <taxon>Spiralia</taxon>
        <taxon>Lophotrochozoa</taxon>
        <taxon>Platyhelminthes</taxon>
        <taxon>Trematoda</taxon>
        <taxon>Digenea</taxon>
        <taxon>Plagiorchiida</taxon>
        <taxon>Echinostomata</taxon>
        <taxon>Echinostomatoidea</taxon>
        <taxon>Fasciolidae</taxon>
        <taxon>Fasciolopsis</taxon>
    </lineage>
</organism>
<feature type="transmembrane region" description="Helical" evidence="2">
    <location>
        <begin position="307"/>
        <end position="326"/>
    </location>
</feature>
<dbReference type="InterPro" id="IPR036915">
    <property type="entry name" value="Cyclin-like_sf"/>
</dbReference>
<accession>A0A8E0VLU6</accession>
<evidence type="ECO:0008006" key="5">
    <source>
        <dbReference type="Google" id="ProtNLM"/>
    </source>
</evidence>
<dbReference type="PANTHER" id="PTHR22896">
    <property type="entry name" value="CDK5 AND ABL1 ENZYME SUBSTRATE 1"/>
    <property type="match status" value="1"/>
</dbReference>
<dbReference type="PANTHER" id="PTHR22896:SF0">
    <property type="entry name" value="CYCLIN N-TERMINAL DOMAIN-CONTAINING PROTEIN"/>
    <property type="match status" value="1"/>
</dbReference>
<dbReference type="AlphaFoldDB" id="A0A8E0VLU6"/>
<comment type="caution">
    <text evidence="3">The sequence shown here is derived from an EMBL/GenBank/DDBJ whole genome shotgun (WGS) entry which is preliminary data.</text>
</comment>
<evidence type="ECO:0000256" key="1">
    <source>
        <dbReference type="SAM" id="MobiDB-lite"/>
    </source>
</evidence>
<gene>
    <name evidence="3" type="ORF">FBUS_09129</name>
</gene>
<keyword evidence="2" id="KW-1133">Transmembrane helix</keyword>
<sequence length="493" mass="54006">MASNDIGFERSRPNFPLCSATNTGNIRIANAIAAGDSHCNRLAYDIMEPEARKTTGRVQTLSAPPPSVTGLLSGQHQSQQKQSQQLQSQTQQQVRRLSQSQPHTQQSTSNSVLSNEPLLTAFVADPSRSLSSMRPVGDEASKCEVVSFAQFLKPQSNLWLSSPYACTLLQPNCLAYGFRDSEFAGSNPSDPLKAAFGPTSNRSCRRHLSNANLTGLSPWSRSAYAFPRARNSSGGSGCLVPSVLGSSPSGIVYPDPLVYYVPTLLDDPDLLIATGKRVLKLPNYLVSPTSRFQNVFVLIFGNNVDCVLFFGVVVVVVVVVVVFKSVYRRTGHELSLDLWIAAHGIVLFEKLILRLLVNKLNRRLCASAVLLISAKLNDVKRNELSSLVQSFSTYSLRLFSPPYSSPPSCTIVSTLKELENQFKISRRDLIQTELDVALSLEFCLVPGDQEIMIHYLRIHKSLDLTPSYSLSCLGRLPHSASLPSVTVHEHATA</sequence>
<feature type="compositionally biased region" description="Low complexity" evidence="1">
    <location>
        <begin position="71"/>
        <end position="111"/>
    </location>
</feature>
<protein>
    <recommendedName>
        <fullName evidence="5">Cyclin N-terminal domain-containing protein</fullName>
    </recommendedName>
</protein>
<evidence type="ECO:0000313" key="3">
    <source>
        <dbReference type="EMBL" id="KAA0193125.1"/>
    </source>
</evidence>